<dbReference type="HOGENOM" id="CLU_2932480_0_0_4"/>
<name>E1TIG0_BURSG</name>
<evidence type="ECO:0000313" key="2">
    <source>
        <dbReference type="EMBL" id="ADN60771.1"/>
    </source>
</evidence>
<keyword evidence="1" id="KW-0472">Membrane</keyword>
<dbReference type="AlphaFoldDB" id="E1TIG0"/>
<dbReference type="KEGG" id="bgf:BC1003_4848"/>
<evidence type="ECO:0000256" key="1">
    <source>
        <dbReference type="SAM" id="Phobius"/>
    </source>
</evidence>
<reference evidence="2" key="1">
    <citation type="submission" date="2010-09" db="EMBL/GenBank/DDBJ databases">
        <title>Complete sequence of chromosome2 of Burkholderia sp. CCGE1003.</title>
        <authorList>
            <consortium name="US DOE Joint Genome Institute"/>
            <person name="Lucas S."/>
            <person name="Copeland A."/>
            <person name="Lapidus A."/>
            <person name="Cheng J.-F."/>
            <person name="Bruce D."/>
            <person name="Goodwin L."/>
            <person name="Pitluck S."/>
            <person name="Daligault H."/>
            <person name="Davenport K."/>
            <person name="Detter J.C."/>
            <person name="Han C."/>
            <person name="Tapia R."/>
            <person name="Land M."/>
            <person name="Hauser L."/>
            <person name="Jeffries C."/>
            <person name="Kyrpides N."/>
            <person name="Ivanova N."/>
            <person name="Ovchinnikova G."/>
            <person name="Martinez-Romero E."/>
            <person name="Rogel M.A."/>
            <person name="Auchtung J."/>
            <person name="Tiedje J.M."/>
            <person name="Woyke T."/>
        </authorList>
    </citation>
    <scope>NUCLEOTIDE SEQUENCE</scope>
    <source>
        <strain evidence="2">CCGE1003</strain>
    </source>
</reference>
<sequence>MNALPNPIFDAWPLQDAAVLMLCISVAVWIAGLAIDLRQRNALLRSCTSARIDHSTGELQ</sequence>
<keyword evidence="1" id="KW-0812">Transmembrane</keyword>
<dbReference type="STRING" id="640512.BC1003_4848"/>
<gene>
    <name evidence="2" type="ordered locus">BC1003_4848</name>
</gene>
<dbReference type="EMBL" id="CP002218">
    <property type="protein sequence ID" value="ADN60771.1"/>
    <property type="molecule type" value="Genomic_DNA"/>
</dbReference>
<proteinExistence type="predicted"/>
<feature type="transmembrane region" description="Helical" evidence="1">
    <location>
        <begin position="17"/>
        <end position="35"/>
    </location>
</feature>
<organism evidence="2">
    <name type="scientific">Burkholderia sp. (strain CCGE1003)</name>
    <dbReference type="NCBI Taxonomy" id="640512"/>
    <lineage>
        <taxon>Bacteria</taxon>
        <taxon>Pseudomonadati</taxon>
        <taxon>Pseudomonadota</taxon>
        <taxon>Betaproteobacteria</taxon>
        <taxon>Burkholderiales</taxon>
        <taxon>Burkholderiaceae</taxon>
        <taxon>Burkholderia</taxon>
    </lineage>
</organism>
<protein>
    <submittedName>
        <fullName evidence="2">Uncharacterized protein</fullName>
    </submittedName>
</protein>
<keyword evidence="1" id="KW-1133">Transmembrane helix</keyword>
<accession>E1TIG0</accession>
<dbReference type="OrthoDB" id="9135034at2"/>